<dbReference type="Gene3D" id="3.30.420.10">
    <property type="entry name" value="Ribonuclease H-like superfamily/Ribonuclease H"/>
    <property type="match status" value="1"/>
</dbReference>
<evidence type="ECO:0000313" key="10">
    <source>
        <dbReference type="EMBL" id="KAJ3659648.1"/>
    </source>
</evidence>
<dbReference type="Proteomes" id="UP001168821">
    <property type="component" value="Unassembled WGS sequence"/>
</dbReference>
<evidence type="ECO:0000259" key="8">
    <source>
        <dbReference type="PROSITE" id="PS50821"/>
    </source>
</evidence>
<dbReference type="SUPFAM" id="SSF53098">
    <property type="entry name" value="Ribonuclease H-like"/>
    <property type="match status" value="1"/>
</dbReference>
<dbReference type="AlphaFoldDB" id="A0AA38ML18"/>
<dbReference type="CDD" id="cd02845">
    <property type="entry name" value="PAZ_piwi_like"/>
    <property type="match status" value="1"/>
</dbReference>
<feature type="domain" description="Piwi" evidence="9">
    <location>
        <begin position="451"/>
        <end position="738"/>
    </location>
</feature>
<proteinExistence type="inferred from homology"/>
<dbReference type="InterPro" id="IPR014811">
    <property type="entry name" value="ArgoL1"/>
</dbReference>
<evidence type="ECO:0000259" key="9">
    <source>
        <dbReference type="PROSITE" id="PS50822"/>
    </source>
</evidence>
<dbReference type="Pfam" id="PF08699">
    <property type="entry name" value="ArgoL1"/>
    <property type="match status" value="1"/>
</dbReference>
<evidence type="ECO:0000256" key="1">
    <source>
        <dbReference type="ARBA" id="ARBA00004496"/>
    </source>
</evidence>
<evidence type="ECO:0000256" key="2">
    <source>
        <dbReference type="ARBA" id="ARBA00022473"/>
    </source>
</evidence>
<organism evidence="10 11">
    <name type="scientific">Zophobas morio</name>
    <dbReference type="NCBI Taxonomy" id="2755281"/>
    <lineage>
        <taxon>Eukaryota</taxon>
        <taxon>Metazoa</taxon>
        <taxon>Ecdysozoa</taxon>
        <taxon>Arthropoda</taxon>
        <taxon>Hexapoda</taxon>
        <taxon>Insecta</taxon>
        <taxon>Pterygota</taxon>
        <taxon>Neoptera</taxon>
        <taxon>Endopterygota</taxon>
        <taxon>Coleoptera</taxon>
        <taxon>Polyphaga</taxon>
        <taxon>Cucujiformia</taxon>
        <taxon>Tenebrionidae</taxon>
        <taxon>Zophobas</taxon>
    </lineage>
</organism>
<keyword evidence="6" id="KW-0943">RNA-mediated gene silencing</keyword>
<dbReference type="Pfam" id="PF02170">
    <property type="entry name" value="PAZ"/>
    <property type="match status" value="1"/>
</dbReference>
<evidence type="ECO:0000256" key="6">
    <source>
        <dbReference type="ARBA" id="ARBA00023158"/>
    </source>
</evidence>
<reference evidence="10" key="1">
    <citation type="journal article" date="2023" name="G3 (Bethesda)">
        <title>Whole genome assemblies of Zophobas morio and Tenebrio molitor.</title>
        <authorList>
            <person name="Kaur S."/>
            <person name="Stinson S.A."/>
            <person name="diCenzo G.C."/>
        </authorList>
    </citation>
    <scope>NUCLEOTIDE SEQUENCE</scope>
    <source>
        <strain evidence="10">QUZm001</strain>
    </source>
</reference>
<dbReference type="SMART" id="SM00950">
    <property type="entry name" value="Piwi"/>
    <property type="match status" value="1"/>
</dbReference>
<comment type="subcellular location">
    <subcellularLocation>
        <location evidence="1">Cytoplasm</location>
    </subcellularLocation>
</comment>
<dbReference type="CDD" id="cd04658">
    <property type="entry name" value="Piwi_piwi-like_Euk"/>
    <property type="match status" value="1"/>
</dbReference>
<dbReference type="Gene3D" id="2.170.260.10">
    <property type="entry name" value="paz domain"/>
    <property type="match status" value="1"/>
</dbReference>
<dbReference type="Pfam" id="PF02171">
    <property type="entry name" value="Piwi"/>
    <property type="match status" value="1"/>
</dbReference>
<dbReference type="InterPro" id="IPR036085">
    <property type="entry name" value="PAZ_dom_sf"/>
</dbReference>
<evidence type="ECO:0000313" key="11">
    <source>
        <dbReference type="Proteomes" id="UP001168821"/>
    </source>
</evidence>
<accession>A0AA38ML18</accession>
<dbReference type="PROSITE" id="PS50822">
    <property type="entry name" value="PIWI"/>
    <property type="match status" value="1"/>
</dbReference>
<dbReference type="GO" id="GO:0005737">
    <property type="term" value="C:cytoplasm"/>
    <property type="evidence" value="ECO:0007669"/>
    <property type="project" value="UniProtKB-SubCell"/>
</dbReference>
<dbReference type="InterPro" id="IPR036397">
    <property type="entry name" value="RNaseH_sf"/>
</dbReference>
<dbReference type="EMBL" id="JALNTZ010000003">
    <property type="protein sequence ID" value="KAJ3659648.1"/>
    <property type="molecule type" value="Genomic_DNA"/>
</dbReference>
<dbReference type="PROSITE" id="PS50821">
    <property type="entry name" value="PAZ"/>
    <property type="match status" value="1"/>
</dbReference>
<dbReference type="GO" id="GO:0140965">
    <property type="term" value="P:secondary piRNA processing"/>
    <property type="evidence" value="ECO:0007669"/>
    <property type="project" value="UniProtKB-ARBA"/>
</dbReference>
<keyword evidence="3" id="KW-0963">Cytoplasm</keyword>
<dbReference type="GO" id="GO:0003723">
    <property type="term" value="F:RNA binding"/>
    <property type="evidence" value="ECO:0007669"/>
    <property type="project" value="UniProtKB-KW"/>
</dbReference>
<dbReference type="InterPro" id="IPR003100">
    <property type="entry name" value="PAZ_dom"/>
</dbReference>
<feature type="domain" description="PAZ" evidence="8">
    <location>
        <begin position="171"/>
        <end position="284"/>
    </location>
</feature>
<dbReference type="InterPro" id="IPR003165">
    <property type="entry name" value="Piwi"/>
</dbReference>
<evidence type="ECO:0000256" key="3">
    <source>
        <dbReference type="ARBA" id="ARBA00022490"/>
    </source>
</evidence>
<dbReference type="InterPro" id="IPR012337">
    <property type="entry name" value="RNaseH-like_sf"/>
</dbReference>
<dbReference type="SMART" id="SM00949">
    <property type="entry name" value="PAZ"/>
    <property type="match status" value="1"/>
</dbReference>
<dbReference type="GO" id="GO:0030154">
    <property type="term" value="P:cell differentiation"/>
    <property type="evidence" value="ECO:0007669"/>
    <property type="project" value="UniProtKB-KW"/>
</dbReference>
<dbReference type="Pfam" id="PF23278">
    <property type="entry name" value="Piwi_N"/>
    <property type="match status" value="1"/>
</dbReference>
<evidence type="ECO:0000256" key="4">
    <source>
        <dbReference type="ARBA" id="ARBA00022782"/>
    </source>
</evidence>
<sequence length="752" mass="85779">MGTPIRATANYIFLKVEKDRGVFEYEVRFQPEIDAKSYRKKLVAQALGEQGATRAYDGDVFLYLPFQVFTDRQEFEGVIPHTSDRVTTIIIYKRKRKMGECLHLYNVLFKRIMHILLYKRIGRNYFSPDHKQIVPQHKLEVLPGFVVHVDEMEGGLMLCLDTQHKVIRSQTVYELMGEIHSAVGGDRSYKGKVRDNVVGSCVLTKYNNKTYTVDDVDFDTCPRSVFHASDGSDKTFIDYYKQHHNITIHDPDQPMLVTKVTKRVNGEKQERIIRLIPELSYLTGLTDAMRSDFKVMKDVAAFTRVTPGQRSLALRTYLERVKQSEEAQNVLAGWGLTLANGTADLDARVLPQEAIYFGGPHAEERKYVGGSDWNKAVSDNNLTGPIDIHTWQLYYTRRDQKHAANFAETIVRLGRGMGCIIKNPQHVMLDDDRTDTYMTAIRTNVTSDLQVAVFICPTIRADRYSIIKKMCCVNHPLASQVILSKTLSNQNKVRTIIHKIGMQITCKLGGTLWCVKIPVSGWMVCGIDVYHGANKQSVCGLVSSINDSLTKYYSEAMFQDGEIGDFYKVAFRKSLMLHKERRGSFPQKVIVFRDGVGDGQLDHCRRYEVTQFTDVIKELNIDTTITYVVVQKRINTRIFKMVGNNDCDNPPSGTVVDSIVTRRYLADFYLVPQSVRQGTVNPTHYIIVHDDANIKPDHLQRLAYKLCHLYYNWSGTIRVPAPCLYAHKLAALVGQYIKKIPAGELNDKLYYL</sequence>
<dbReference type="FunFam" id="3.30.420.10:FF:000014">
    <property type="entry name" value="Piwi-like RNA-mediated gene silencing 1"/>
    <property type="match status" value="1"/>
</dbReference>
<evidence type="ECO:0000256" key="5">
    <source>
        <dbReference type="ARBA" id="ARBA00022884"/>
    </source>
</evidence>
<dbReference type="PANTHER" id="PTHR22891">
    <property type="entry name" value="EUKARYOTIC TRANSLATION INITIATION FACTOR 2C"/>
    <property type="match status" value="1"/>
</dbReference>
<keyword evidence="4" id="KW-0221">Differentiation</keyword>
<dbReference type="Gene3D" id="3.40.50.2300">
    <property type="match status" value="1"/>
</dbReference>
<dbReference type="FunFam" id="2.170.260.10:FF:000003">
    <property type="entry name" value="Piwi-like RNA-mediated gene silencing 2"/>
    <property type="match status" value="1"/>
</dbReference>
<name>A0AA38ML18_9CUCU</name>
<keyword evidence="2" id="KW-0217">Developmental protein</keyword>
<comment type="similarity">
    <text evidence="7">Belongs to the argonaute family. Piwi subfamily.</text>
</comment>
<evidence type="ECO:0000256" key="7">
    <source>
        <dbReference type="ARBA" id="ARBA00038291"/>
    </source>
</evidence>
<comment type="caution">
    <text evidence="10">The sequence shown here is derived from an EMBL/GenBank/DDBJ whole genome shotgun (WGS) entry which is preliminary data.</text>
</comment>
<gene>
    <name evidence="10" type="ORF">Zmor_011325</name>
</gene>
<dbReference type="SUPFAM" id="SSF101690">
    <property type="entry name" value="PAZ domain"/>
    <property type="match status" value="1"/>
</dbReference>
<protein>
    <submittedName>
        <fullName evidence="10">Uncharacterized protein</fullName>
    </submittedName>
</protein>
<keyword evidence="11" id="KW-1185">Reference proteome</keyword>
<keyword evidence="5" id="KW-0694">RNA-binding</keyword>